<evidence type="ECO:0000313" key="8">
    <source>
        <dbReference type="Proteomes" id="UP000050301"/>
    </source>
</evidence>
<sequence length="239" mass="27181">MTEKLYYTDMYGTEFDAKVVSVDGNKFILDRTLFYPTSGGQPNDTGTVNQDGTTYNVIDVYKEGDDIIHVLDPNSSLTPGAHVHGKIDWDRRYIHMRYHTAVHIIDGVVNNNYSDEGLITGGQIYEDHARVDFDFKEIDREKISKIIDEANDIVNKGLKVFQRDISRDEALNIPGLARTEPGRELIKKLDHVRIIEIENFDFQADGGTHVKNTREVGKIIMGKIENKGKGHKRLNFSLE</sequence>
<dbReference type="PANTHER" id="PTHR43462:SF1">
    <property type="entry name" value="ALANYL-TRNA EDITING PROTEIN AARSD1"/>
    <property type="match status" value="1"/>
</dbReference>
<dbReference type="PROSITE" id="PS50860">
    <property type="entry name" value="AA_TRNA_LIGASE_II_ALA"/>
    <property type="match status" value="1"/>
</dbReference>
<keyword evidence="4" id="KW-0479">Metal-binding</keyword>
<reference evidence="7 8" key="1">
    <citation type="submission" date="2015-09" db="EMBL/GenBank/DDBJ databases">
        <title>Heavy metals and arsenic resistance mechanisms in polyextremophilic archaea of the family Ferroplasmaceae.</title>
        <authorList>
            <person name="Bulaev A.G."/>
            <person name="Kanygina A.V."/>
        </authorList>
    </citation>
    <scope>NUCLEOTIDE SEQUENCE [LARGE SCALE GENOMIC DNA]</scope>
    <source>
        <strain evidence="7 8">BH2</strain>
    </source>
</reference>
<comment type="cofactor">
    <cofactor evidence="1">
        <name>Zn(2+)</name>
        <dbReference type="ChEBI" id="CHEBI:29105"/>
    </cofactor>
</comment>
<name>A0A0N8VKX5_9ARCH</name>
<comment type="caution">
    <text evidence="7">The sequence shown here is derived from an EMBL/GenBank/DDBJ whole genome shotgun (WGS) entry which is preliminary data.</text>
</comment>
<dbReference type="GO" id="GO:0002161">
    <property type="term" value="F:aminoacyl-tRNA deacylase activity"/>
    <property type="evidence" value="ECO:0007669"/>
    <property type="project" value="UniProtKB-ARBA"/>
</dbReference>
<dbReference type="Proteomes" id="UP000050301">
    <property type="component" value="Unassembled WGS sequence"/>
</dbReference>
<keyword evidence="8" id="KW-1185">Reference proteome</keyword>
<feature type="domain" description="Alanyl-transfer RNA synthetases family profile" evidence="6">
    <location>
        <begin position="1"/>
        <end position="239"/>
    </location>
</feature>
<evidence type="ECO:0000313" key="7">
    <source>
        <dbReference type="EMBL" id="KQB34940.1"/>
    </source>
</evidence>
<dbReference type="PANTHER" id="PTHR43462">
    <property type="entry name" value="ALANYL-TRNA EDITING PROTEIN"/>
    <property type="match status" value="1"/>
</dbReference>
<dbReference type="SMART" id="SM00863">
    <property type="entry name" value="tRNA_SAD"/>
    <property type="match status" value="1"/>
</dbReference>
<comment type="subcellular location">
    <subcellularLocation>
        <location evidence="2">Cytoplasm</location>
    </subcellularLocation>
</comment>
<keyword evidence="7" id="KW-0378">Hydrolase</keyword>
<dbReference type="Gene3D" id="2.40.30.130">
    <property type="match status" value="1"/>
</dbReference>
<dbReference type="GO" id="GO:0004813">
    <property type="term" value="F:alanine-tRNA ligase activity"/>
    <property type="evidence" value="ECO:0007669"/>
    <property type="project" value="InterPro"/>
</dbReference>
<dbReference type="Gene3D" id="3.30.980.10">
    <property type="entry name" value="Threonyl-trna Synthetase, Chain A, domain 2"/>
    <property type="match status" value="1"/>
</dbReference>
<dbReference type="GeneID" id="84222186"/>
<dbReference type="InterPro" id="IPR012947">
    <property type="entry name" value="tRNA_SAD"/>
</dbReference>
<dbReference type="SUPFAM" id="SSF50447">
    <property type="entry name" value="Translation proteins"/>
    <property type="match status" value="1"/>
</dbReference>
<evidence type="ECO:0000256" key="1">
    <source>
        <dbReference type="ARBA" id="ARBA00001947"/>
    </source>
</evidence>
<evidence type="ECO:0000259" key="6">
    <source>
        <dbReference type="PROSITE" id="PS50860"/>
    </source>
</evidence>
<dbReference type="GO" id="GO:0006419">
    <property type="term" value="P:alanyl-tRNA aminoacylation"/>
    <property type="evidence" value="ECO:0007669"/>
    <property type="project" value="InterPro"/>
</dbReference>
<dbReference type="InterPro" id="IPR018165">
    <property type="entry name" value="Ala-tRNA-synth_IIc_core"/>
</dbReference>
<dbReference type="SUPFAM" id="SSF55186">
    <property type="entry name" value="ThrRS/AlaRS common domain"/>
    <property type="match status" value="1"/>
</dbReference>
<dbReference type="InterPro" id="IPR053424">
    <property type="entry name" value="Alanyl-tRNA_Edit-Domain"/>
</dbReference>
<dbReference type="InterPro" id="IPR051335">
    <property type="entry name" value="Alanyl-tRNA_Editing_Enzymes"/>
</dbReference>
<dbReference type="Pfam" id="PF07973">
    <property type="entry name" value="tRNA_SAD"/>
    <property type="match status" value="1"/>
</dbReference>
<evidence type="ECO:0000256" key="5">
    <source>
        <dbReference type="ARBA" id="ARBA00022833"/>
    </source>
</evidence>
<organism evidence="7 8">
    <name type="scientific">Acidiplasma cupricumulans</name>
    <dbReference type="NCBI Taxonomy" id="312540"/>
    <lineage>
        <taxon>Archaea</taxon>
        <taxon>Methanobacteriati</taxon>
        <taxon>Thermoplasmatota</taxon>
        <taxon>Thermoplasmata</taxon>
        <taxon>Thermoplasmatales</taxon>
        <taxon>Ferroplasmaceae</taxon>
        <taxon>Acidiplasma</taxon>
    </lineage>
</organism>
<dbReference type="FunCoup" id="A0A0N8VKX5">
    <property type="interactions" value="71"/>
</dbReference>
<dbReference type="InParanoid" id="A0A0N8VKX5"/>
<evidence type="ECO:0000256" key="4">
    <source>
        <dbReference type="ARBA" id="ARBA00022723"/>
    </source>
</evidence>
<dbReference type="AlphaFoldDB" id="A0A0N8VKX5"/>
<evidence type="ECO:0000256" key="2">
    <source>
        <dbReference type="ARBA" id="ARBA00004496"/>
    </source>
</evidence>
<keyword evidence="5" id="KW-0862">Zinc</keyword>
<dbReference type="GO" id="GO:0003676">
    <property type="term" value="F:nucleic acid binding"/>
    <property type="evidence" value="ECO:0007669"/>
    <property type="project" value="InterPro"/>
</dbReference>
<protein>
    <submittedName>
        <fullName evidence="7">Metal-dependent hydrolase</fullName>
    </submittedName>
</protein>
<evidence type="ECO:0000256" key="3">
    <source>
        <dbReference type="ARBA" id="ARBA00022490"/>
    </source>
</evidence>
<dbReference type="InterPro" id="IPR018163">
    <property type="entry name" value="Thr/Ala-tRNA-synth_IIc_edit"/>
</dbReference>
<dbReference type="RefSeq" id="WP_048101785.1">
    <property type="nucleotide sequence ID" value="NZ_LKBH01000197.1"/>
</dbReference>
<dbReference type="Pfam" id="PF01411">
    <property type="entry name" value="tRNA-synt_2c"/>
    <property type="match status" value="1"/>
</dbReference>
<dbReference type="NCBIfam" id="NF040865">
    <property type="entry name" value="a_tRNA_ed_AlaXM"/>
    <property type="match status" value="1"/>
</dbReference>
<dbReference type="GO" id="GO:0005737">
    <property type="term" value="C:cytoplasm"/>
    <property type="evidence" value="ECO:0007669"/>
    <property type="project" value="UniProtKB-SubCell"/>
</dbReference>
<dbReference type="FunFam" id="2.40.30.130:FF:000010">
    <property type="entry name" value="Alanine--tRNA ligase"/>
    <property type="match status" value="1"/>
</dbReference>
<dbReference type="InterPro" id="IPR018164">
    <property type="entry name" value="Ala-tRNA-synth_IIc_N"/>
</dbReference>
<dbReference type="EMBL" id="LKBH01000197">
    <property type="protein sequence ID" value="KQB34940.1"/>
    <property type="molecule type" value="Genomic_DNA"/>
</dbReference>
<dbReference type="GO" id="GO:0005524">
    <property type="term" value="F:ATP binding"/>
    <property type="evidence" value="ECO:0007669"/>
    <property type="project" value="InterPro"/>
</dbReference>
<accession>A0A0N8VKX5</accession>
<gene>
    <name evidence="7" type="ORF">AOG55_08600</name>
</gene>
<dbReference type="InterPro" id="IPR009000">
    <property type="entry name" value="Transl_B-barrel_sf"/>
</dbReference>
<dbReference type="GO" id="GO:0046872">
    <property type="term" value="F:metal ion binding"/>
    <property type="evidence" value="ECO:0007669"/>
    <property type="project" value="UniProtKB-KW"/>
</dbReference>
<keyword evidence="3" id="KW-0963">Cytoplasm</keyword>
<proteinExistence type="predicted"/>